<evidence type="ECO:0000256" key="1">
    <source>
        <dbReference type="SAM" id="MobiDB-lite"/>
    </source>
</evidence>
<dbReference type="STRING" id="641524.ADICYQ_3057"/>
<dbReference type="EMBL" id="ATNM01000110">
    <property type="protein sequence ID" value="EPR67985.1"/>
    <property type="molecule type" value="Genomic_DNA"/>
</dbReference>
<evidence type="ECO:0000313" key="2">
    <source>
        <dbReference type="EMBL" id="EPR67985.1"/>
    </source>
</evidence>
<dbReference type="Proteomes" id="UP000014974">
    <property type="component" value="Unassembled WGS sequence"/>
</dbReference>
<name>S7VCK2_9BACT</name>
<feature type="compositionally biased region" description="Polar residues" evidence="1">
    <location>
        <begin position="17"/>
        <end position="28"/>
    </location>
</feature>
<proteinExistence type="predicted"/>
<reference evidence="2 3" key="1">
    <citation type="journal article" date="2013" name="Genome Announc.">
        <title>Draft Genome Sequence of Cyclobacterium qasimii Strain M12-11BT, Isolated from Arctic Marine Sediment.</title>
        <authorList>
            <person name="Shivaji S."/>
            <person name="Ara S."/>
            <person name="Singh A."/>
            <person name="Kumar Pinnaka A."/>
        </authorList>
    </citation>
    <scope>NUCLEOTIDE SEQUENCE [LARGE SCALE GENOMIC DNA]</scope>
    <source>
        <strain evidence="2 3">M12-11B</strain>
    </source>
</reference>
<protein>
    <recommendedName>
        <fullName evidence="4">DNA polymerase III subunits gamma and tau</fullName>
    </recommendedName>
</protein>
<feature type="region of interest" description="Disordered" evidence="1">
    <location>
        <begin position="1"/>
        <end position="34"/>
    </location>
</feature>
<dbReference type="eggNOG" id="COG3170">
    <property type="taxonomic scope" value="Bacteria"/>
</dbReference>
<evidence type="ECO:0008006" key="4">
    <source>
        <dbReference type="Google" id="ProtNLM"/>
    </source>
</evidence>
<evidence type="ECO:0000313" key="3">
    <source>
        <dbReference type="Proteomes" id="UP000014974"/>
    </source>
</evidence>
<sequence length="199" mass="22837">MQKKSLTNEPEIKAESTGFSNSASQASPIPQVKKKSFTIPSNLEAVEKQIKDRPLEIQAKKEIVKEEVAELEENLPRQPLNSDTVKTAFEEVLVEFKQDHKNMEMALLSQPFELRGQEVVFMLSSGLHEDLFPKLKPELTGILRRKLRHPDVEVTFEITKEAKNPLKNLYTSREKLTYLMEKSPALKELKKRFGLDADF</sequence>
<gene>
    <name evidence="2" type="ORF">ADICYQ_3057</name>
</gene>
<accession>S7VCK2</accession>
<organism evidence="2 3">
    <name type="scientific">Cyclobacterium qasimii M12-11B</name>
    <dbReference type="NCBI Taxonomy" id="641524"/>
    <lineage>
        <taxon>Bacteria</taxon>
        <taxon>Pseudomonadati</taxon>
        <taxon>Bacteroidota</taxon>
        <taxon>Cytophagia</taxon>
        <taxon>Cytophagales</taxon>
        <taxon>Cyclobacteriaceae</taxon>
        <taxon>Cyclobacterium</taxon>
    </lineage>
</organism>
<comment type="caution">
    <text evidence="2">The sequence shown here is derived from an EMBL/GenBank/DDBJ whole genome shotgun (WGS) entry which is preliminary data.</text>
</comment>
<dbReference type="AlphaFoldDB" id="S7VCK2"/>